<sequence length="195" mass="22650">MAEPLLKRLPDFYHDVKEMVLLMETQDGEKKKLLAAMQRLFDDQFVMTASEDAIARRERMLNILPDRDAESIDFRRRRIINRYTTKPPFTIRYLQEKLDFLLGKDKARAVMDADAFLLRIVANITDAAVFKEVGHTVYTVKPANLVYQQETALLSNVGVTENIYRLDLKRTTRLSTTWKLGRSPFAERGPEVQIK</sequence>
<dbReference type="AlphaFoldDB" id="A0A383REZ9"/>
<protein>
    <recommendedName>
        <fullName evidence="3">Phage protein</fullName>
    </recommendedName>
</protein>
<gene>
    <name evidence="1" type="ORF">PBLR_13990</name>
</gene>
<accession>A0A383REZ9</accession>
<evidence type="ECO:0000313" key="2">
    <source>
        <dbReference type="Proteomes" id="UP000304148"/>
    </source>
</evidence>
<evidence type="ECO:0000313" key="1">
    <source>
        <dbReference type="EMBL" id="SYX85568.1"/>
    </source>
</evidence>
<dbReference type="Pfam" id="PF10076">
    <property type="entry name" value="Phage_Mu_Gp48"/>
    <property type="match status" value="1"/>
</dbReference>
<evidence type="ECO:0008006" key="3">
    <source>
        <dbReference type="Google" id="ProtNLM"/>
    </source>
</evidence>
<dbReference type="InterPro" id="IPR018755">
    <property type="entry name" value="Phage_Mu_Gp48"/>
</dbReference>
<proteinExistence type="predicted"/>
<dbReference type="Proteomes" id="UP000304148">
    <property type="component" value="Chromosome"/>
</dbReference>
<dbReference type="EMBL" id="LS992241">
    <property type="protein sequence ID" value="SYX85568.1"/>
    <property type="molecule type" value="Genomic_DNA"/>
</dbReference>
<dbReference type="RefSeq" id="WP_138187368.1">
    <property type="nucleotide sequence ID" value="NZ_LS992241.1"/>
</dbReference>
<name>A0A383REZ9_PAEAL</name>
<reference evidence="2" key="1">
    <citation type="submission" date="2018-08" db="EMBL/GenBank/DDBJ databases">
        <authorList>
            <person name="Chevrot R."/>
        </authorList>
    </citation>
    <scope>NUCLEOTIDE SEQUENCE [LARGE SCALE GENOMIC DNA]</scope>
</reference>
<organism evidence="1 2">
    <name type="scientific">Paenibacillus alvei</name>
    <name type="common">Bacillus alvei</name>
    <dbReference type="NCBI Taxonomy" id="44250"/>
    <lineage>
        <taxon>Bacteria</taxon>
        <taxon>Bacillati</taxon>
        <taxon>Bacillota</taxon>
        <taxon>Bacilli</taxon>
        <taxon>Bacillales</taxon>
        <taxon>Paenibacillaceae</taxon>
        <taxon>Paenibacillus</taxon>
    </lineage>
</organism>